<reference evidence="2" key="1">
    <citation type="submission" date="2021-01" db="EMBL/GenBank/DDBJ databases">
        <authorList>
            <consortium name="Genoscope - CEA"/>
            <person name="William W."/>
        </authorList>
    </citation>
    <scope>NUCLEOTIDE SEQUENCE</scope>
</reference>
<dbReference type="Proteomes" id="UP000683925">
    <property type="component" value="Unassembled WGS sequence"/>
</dbReference>
<keyword evidence="3" id="KW-1185">Reference proteome</keyword>
<evidence type="ECO:0000313" key="2">
    <source>
        <dbReference type="EMBL" id="CAD8203322.1"/>
    </source>
</evidence>
<gene>
    <name evidence="2" type="ORF">POCTA_138.1.T1290158</name>
</gene>
<name>A0A8S1XRY0_PAROT</name>
<keyword evidence="1" id="KW-0175">Coiled coil</keyword>
<sequence>MNDPMAYSQQRAQTETNSIGFSRSLENLDTNSLKEDLNKSIELGRKKRKQLTLDNPEFNIKQEIEDQKYNIKVQTIIRRGIADALKMQELLKLKVSAKDNNNPVHSLFRWCMLILYKENPEIYNWSEFKKKVLEKDNGQDLRNRLGYQSVIHITQLEGEKTKYLLNLKKPILEQNSKPEELQWVLLKIFDIVEIIYKTHEHAKKINQLVDDLLMQESKIKQYQEEIDKVNQEIQVAKTSLKSLESKSLNDDEIVQE</sequence>
<comment type="caution">
    <text evidence="2">The sequence shown here is derived from an EMBL/GenBank/DDBJ whole genome shotgun (WGS) entry which is preliminary data.</text>
</comment>
<organism evidence="2 3">
    <name type="scientific">Paramecium octaurelia</name>
    <dbReference type="NCBI Taxonomy" id="43137"/>
    <lineage>
        <taxon>Eukaryota</taxon>
        <taxon>Sar</taxon>
        <taxon>Alveolata</taxon>
        <taxon>Ciliophora</taxon>
        <taxon>Intramacronucleata</taxon>
        <taxon>Oligohymenophorea</taxon>
        <taxon>Peniculida</taxon>
        <taxon>Parameciidae</taxon>
        <taxon>Paramecium</taxon>
    </lineage>
</organism>
<evidence type="ECO:0000313" key="3">
    <source>
        <dbReference type="Proteomes" id="UP000683925"/>
    </source>
</evidence>
<dbReference type="OMA" id="EIYNWSE"/>
<feature type="coiled-coil region" evidence="1">
    <location>
        <begin position="205"/>
        <end position="246"/>
    </location>
</feature>
<dbReference type="EMBL" id="CAJJDP010000129">
    <property type="protein sequence ID" value="CAD8203322.1"/>
    <property type="molecule type" value="Genomic_DNA"/>
</dbReference>
<protein>
    <submittedName>
        <fullName evidence="2">Uncharacterized protein</fullName>
    </submittedName>
</protein>
<dbReference type="AlphaFoldDB" id="A0A8S1XRY0"/>
<evidence type="ECO:0000256" key="1">
    <source>
        <dbReference type="SAM" id="Coils"/>
    </source>
</evidence>
<accession>A0A8S1XRY0</accession>
<dbReference type="OrthoDB" id="300360at2759"/>
<proteinExistence type="predicted"/>